<proteinExistence type="predicted"/>
<name>A0A085ZFJ9_9FLAO</name>
<dbReference type="EMBL" id="JPRL01000002">
    <property type="protein sequence ID" value="KFF03213.1"/>
    <property type="molecule type" value="Genomic_DNA"/>
</dbReference>
<protein>
    <submittedName>
        <fullName evidence="1">Uncharacterized protein</fullName>
    </submittedName>
</protein>
<dbReference type="Proteomes" id="UP000028715">
    <property type="component" value="Unassembled WGS sequence"/>
</dbReference>
<comment type="caution">
    <text evidence="1">The sequence shown here is derived from an EMBL/GenBank/DDBJ whole genome shotgun (WGS) entry which is preliminary data.</text>
</comment>
<keyword evidence="2" id="KW-1185">Reference proteome</keyword>
<reference evidence="1 2" key="1">
    <citation type="submission" date="2014-07" db="EMBL/GenBank/DDBJ databases">
        <title>Genome of Flavobacterium reichenbachii LMG 25512.</title>
        <authorList>
            <person name="Stropko S.J."/>
            <person name="Pipes S.E."/>
            <person name="Newman J.D."/>
        </authorList>
    </citation>
    <scope>NUCLEOTIDE SEQUENCE [LARGE SCALE GENOMIC DNA]</scope>
    <source>
        <strain evidence="1 2">LMG 25512</strain>
    </source>
</reference>
<sequence length="74" mass="8384">MIFNLLLIITLQRCSDCQSKTCIKSLLSYLGSQVSFIDKRLIIVAITDQVNTLGIQKSHNRKSIVAFFGEVVFY</sequence>
<accession>A0A085ZFJ9</accession>
<dbReference type="AlphaFoldDB" id="A0A085ZFJ9"/>
<evidence type="ECO:0000313" key="1">
    <source>
        <dbReference type="EMBL" id="KFF03213.1"/>
    </source>
</evidence>
<organism evidence="1 2">
    <name type="scientific">Flavobacterium reichenbachii</name>
    <dbReference type="NCBI Taxonomy" id="362418"/>
    <lineage>
        <taxon>Bacteria</taxon>
        <taxon>Pseudomonadati</taxon>
        <taxon>Bacteroidota</taxon>
        <taxon>Flavobacteriia</taxon>
        <taxon>Flavobacteriales</taxon>
        <taxon>Flavobacteriaceae</taxon>
        <taxon>Flavobacterium</taxon>
    </lineage>
</organism>
<evidence type="ECO:0000313" key="2">
    <source>
        <dbReference type="Proteomes" id="UP000028715"/>
    </source>
</evidence>
<gene>
    <name evidence="1" type="ORF">IW19_20085</name>
</gene>
<dbReference type="STRING" id="362418.IW19_20085"/>